<evidence type="ECO:0000313" key="9">
    <source>
        <dbReference type="Proteomes" id="UP000261284"/>
    </source>
</evidence>
<dbReference type="GO" id="GO:0008381">
    <property type="term" value="F:mechanosensitive monoatomic ion channel activity"/>
    <property type="evidence" value="ECO:0007669"/>
    <property type="project" value="UniProtKB-ARBA"/>
</dbReference>
<keyword evidence="3 5" id="KW-1133">Transmembrane helix</keyword>
<dbReference type="InterPro" id="IPR049142">
    <property type="entry name" value="MS_channel_1st"/>
</dbReference>
<dbReference type="AlphaFoldDB" id="A0A3E1NFZ3"/>
<dbReference type="InterPro" id="IPR010920">
    <property type="entry name" value="LSM_dom_sf"/>
</dbReference>
<evidence type="ECO:0000313" key="8">
    <source>
        <dbReference type="EMBL" id="RFM26883.1"/>
    </source>
</evidence>
<dbReference type="InterPro" id="IPR006685">
    <property type="entry name" value="MscS_channel_2nd"/>
</dbReference>
<dbReference type="Pfam" id="PF00924">
    <property type="entry name" value="MS_channel_2nd"/>
    <property type="match status" value="1"/>
</dbReference>
<keyword evidence="2 5" id="KW-0812">Transmembrane</keyword>
<gene>
    <name evidence="8" type="ORF">DXN05_18010</name>
</gene>
<dbReference type="OrthoDB" id="9809206at2"/>
<keyword evidence="4 5" id="KW-0472">Membrane</keyword>
<feature type="transmembrane region" description="Helical" evidence="5">
    <location>
        <begin position="22"/>
        <end position="45"/>
    </location>
</feature>
<organism evidence="8 9">
    <name type="scientific">Deminuibacter soli</name>
    <dbReference type="NCBI Taxonomy" id="2291815"/>
    <lineage>
        <taxon>Bacteria</taxon>
        <taxon>Pseudomonadati</taxon>
        <taxon>Bacteroidota</taxon>
        <taxon>Chitinophagia</taxon>
        <taxon>Chitinophagales</taxon>
        <taxon>Chitinophagaceae</taxon>
        <taxon>Deminuibacter</taxon>
    </lineage>
</organism>
<dbReference type="PANTHER" id="PTHR30566">
    <property type="entry name" value="YNAI-RELATED MECHANOSENSITIVE ION CHANNEL"/>
    <property type="match status" value="1"/>
</dbReference>
<feature type="domain" description="Mechanosensitive ion channel MscS" evidence="6">
    <location>
        <begin position="136"/>
        <end position="211"/>
    </location>
</feature>
<protein>
    <submittedName>
        <fullName evidence="8">Mechanosensitive ion channel family protein</fullName>
    </submittedName>
</protein>
<comment type="caution">
    <text evidence="8">The sequence shown here is derived from an EMBL/GenBank/DDBJ whole genome shotgun (WGS) entry which is preliminary data.</text>
</comment>
<dbReference type="EMBL" id="QTJU01000007">
    <property type="protein sequence ID" value="RFM26883.1"/>
    <property type="molecule type" value="Genomic_DNA"/>
</dbReference>
<evidence type="ECO:0000256" key="1">
    <source>
        <dbReference type="ARBA" id="ARBA00004370"/>
    </source>
</evidence>
<proteinExistence type="predicted"/>
<dbReference type="GO" id="GO:0016020">
    <property type="term" value="C:membrane"/>
    <property type="evidence" value="ECO:0007669"/>
    <property type="project" value="UniProtKB-SubCell"/>
</dbReference>
<evidence type="ECO:0000256" key="5">
    <source>
        <dbReference type="SAM" id="Phobius"/>
    </source>
</evidence>
<comment type="subcellular location">
    <subcellularLocation>
        <location evidence="1">Membrane</location>
    </subcellularLocation>
</comment>
<dbReference type="RefSeq" id="WP_116848667.1">
    <property type="nucleotide sequence ID" value="NZ_QTJU01000007.1"/>
</dbReference>
<dbReference type="InterPro" id="IPR023408">
    <property type="entry name" value="MscS_beta-dom_sf"/>
</dbReference>
<feature type="transmembrane region" description="Helical" evidence="5">
    <location>
        <begin position="90"/>
        <end position="111"/>
    </location>
</feature>
<evidence type="ECO:0000259" key="6">
    <source>
        <dbReference type="Pfam" id="PF00924"/>
    </source>
</evidence>
<keyword evidence="9" id="KW-1185">Reference proteome</keyword>
<sequence length="331" mass="37235">MNIQSQQQAAGKVRALNKKSNAGIYLFLLAGGVILFAIAQFNIFRLSENHALLLKKLASVATLASLAMLLVALAEQVVKNKVHEVSRYYNLVRALHLAGIILIVIICISFLNQNWYAAAVSLGLISLVLGFALQSPIASFIGWFYILFRSPYKVGDRIQTGDLRGDVVEIGYLDTTLWEFGGDYMSTDIATGRLIRFPNSLVWQQAVYNYSWHKFPYIWNEIPFHIAYESDLDKVEDIIRKAYQFLHGDEMIAELKKLRAALAATPVDEPDAADYPIINFRIHDNTWVEVLITYLVEPKLAAAVQTALIKKVLADFRAVPDQVLFPKSNSR</sequence>
<dbReference type="Pfam" id="PF21088">
    <property type="entry name" value="MS_channel_1st"/>
    <property type="match status" value="1"/>
</dbReference>
<feature type="domain" description="Mechanosensitive ion channel transmembrane helices 2/3" evidence="7">
    <location>
        <begin position="99"/>
        <end position="134"/>
    </location>
</feature>
<dbReference type="SUPFAM" id="SSF50182">
    <property type="entry name" value="Sm-like ribonucleoproteins"/>
    <property type="match status" value="1"/>
</dbReference>
<feature type="transmembrane region" description="Helical" evidence="5">
    <location>
        <begin position="57"/>
        <end position="78"/>
    </location>
</feature>
<feature type="transmembrane region" description="Helical" evidence="5">
    <location>
        <begin position="117"/>
        <end position="148"/>
    </location>
</feature>
<dbReference type="PANTHER" id="PTHR30566:SF5">
    <property type="entry name" value="MECHANOSENSITIVE ION CHANNEL PROTEIN 1, MITOCHONDRIAL-RELATED"/>
    <property type="match status" value="1"/>
</dbReference>
<evidence type="ECO:0000256" key="2">
    <source>
        <dbReference type="ARBA" id="ARBA00022692"/>
    </source>
</evidence>
<reference evidence="8 9" key="1">
    <citation type="submission" date="2018-08" db="EMBL/GenBank/DDBJ databases">
        <title>Chitinophagaceae sp. K23C18032701, a novel bacterium isolated from forest soil.</title>
        <authorList>
            <person name="Wang C."/>
        </authorList>
    </citation>
    <scope>NUCLEOTIDE SEQUENCE [LARGE SCALE GENOMIC DNA]</scope>
    <source>
        <strain evidence="8 9">K23C18032701</strain>
    </source>
</reference>
<evidence type="ECO:0000256" key="3">
    <source>
        <dbReference type="ARBA" id="ARBA00022989"/>
    </source>
</evidence>
<accession>A0A3E1NFZ3</accession>
<name>A0A3E1NFZ3_9BACT</name>
<evidence type="ECO:0000259" key="7">
    <source>
        <dbReference type="Pfam" id="PF21088"/>
    </source>
</evidence>
<evidence type="ECO:0000256" key="4">
    <source>
        <dbReference type="ARBA" id="ARBA00023136"/>
    </source>
</evidence>
<dbReference type="Gene3D" id="2.30.30.60">
    <property type="match status" value="1"/>
</dbReference>
<dbReference type="Proteomes" id="UP000261284">
    <property type="component" value="Unassembled WGS sequence"/>
</dbReference>